<sequence>MKSGAPSFRQTLPTIKKEIKKTCMARVSVAIADELVDRIASVRPRILPRYFYRTSIKARVPLALVCCEGQGNGFLHEVKIAKIFAAKLLAH</sequence>
<evidence type="ECO:0000313" key="1">
    <source>
        <dbReference type="EMBL" id="KAG8202053.1"/>
    </source>
</evidence>
<dbReference type="AlphaFoldDB" id="A0AAV6W540"/>
<gene>
    <name evidence="1" type="ORF">JTE90_010418</name>
</gene>
<comment type="caution">
    <text evidence="1">The sequence shown here is derived from an EMBL/GenBank/DDBJ whole genome shotgun (WGS) entry which is preliminary data.</text>
</comment>
<dbReference type="Proteomes" id="UP000827092">
    <property type="component" value="Unassembled WGS sequence"/>
</dbReference>
<protein>
    <submittedName>
        <fullName evidence="1">Uncharacterized protein</fullName>
    </submittedName>
</protein>
<evidence type="ECO:0000313" key="2">
    <source>
        <dbReference type="Proteomes" id="UP000827092"/>
    </source>
</evidence>
<organism evidence="1 2">
    <name type="scientific">Oedothorax gibbosus</name>
    <dbReference type="NCBI Taxonomy" id="931172"/>
    <lineage>
        <taxon>Eukaryota</taxon>
        <taxon>Metazoa</taxon>
        <taxon>Ecdysozoa</taxon>
        <taxon>Arthropoda</taxon>
        <taxon>Chelicerata</taxon>
        <taxon>Arachnida</taxon>
        <taxon>Araneae</taxon>
        <taxon>Araneomorphae</taxon>
        <taxon>Entelegynae</taxon>
        <taxon>Araneoidea</taxon>
        <taxon>Linyphiidae</taxon>
        <taxon>Erigoninae</taxon>
        <taxon>Oedothorax</taxon>
    </lineage>
</organism>
<accession>A0AAV6W540</accession>
<name>A0AAV6W540_9ARAC</name>
<dbReference type="EMBL" id="JAFNEN010000001">
    <property type="protein sequence ID" value="KAG8202053.1"/>
    <property type="molecule type" value="Genomic_DNA"/>
</dbReference>
<reference evidence="1 2" key="1">
    <citation type="journal article" date="2022" name="Nat. Ecol. Evol.">
        <title>A masculinizing supergene underlies an exaggerated male reproductive morph in a spider.</title>
        <authorList>
            <person name="Hendrickx F."/>
            <person name="De Corte Z."/>
            <person name="Sonet G."/>
            <person name="Van Belleghem S.M."/>
            <person name="Kostlbacher S."/>
            <person name="Vangestel C."/>
        </authorList>
    </citation>
    <scope>NUCLEOTIDE SEQUENCE [LARGE SCALE GENOMIC DNA]</scope>
    <source>
        <strain evidence="1">W744_W776</strain>
    </source>
</reference>
<keyword evidence="2" id="KW-1185">Reference proteome</keyword>
<proteinExistence type="predicted"/>